<dbReference type="AlphaFoldDB" id="A0A9N9IPW5"/>
<evidence type="ECO:0000256" key="4">
    <source>
        <dbReference type="SAM" id="MobiDB-lite"/>
    </source>
</evidence>
<organism evidence="6 7">
    <name type="scientific">Ambispora leptoticha</name>
    <dbReference type="NCBI Taxonomy" id="144679"/>
    <lineage>
        <taxon>Eukaryota</taxon>
        <taxon>Fungi</taxon>
        <taxon>Fungi incertae sedis</taxon>
        <taxon>Mucoromycota</taxon>
        <taxon>Glomeromycotina</taxon>
        <taxon>Glomeromycetes</taxon>
        <taxon>Archaeosporales</taxon>
        <taxon>Ambisporaceae</taxon>
        <taxon>Ambispora</taxon>
    </lineage>
</organism>
<dbReference type="PANTHER" id="PTHR15157">
    <property type="entry name" value="UV RADIATION RESISTANCE-ASSOCIATED GENE PROTEIN"/>
    <property type="match status" value="1"/>
</dbReference>
<gene>
    <name evidence="6" type="ORF">ALEPTO_LOCUS13115</name>
</gene>
<accession>A0A9N9IPW5</accession>
<comment type="similarity">
    <text evidence="1">Belongs to the ATG14 family.</text>
</comment>
<evidence type="ECO:0000256" key="5">
    <source>
        <dbReference type="SAM" id="Phobius"/>
    </source>
</evidence>
<comment type="caution">
    <text evidence="6">The sequence shown here is derived from an EMBL/GenBank/DDBJ whole genome shotgun (WGS) entry which is preliminary data.</text>
</comment>
<keyword evidence="5" id="KW-0812">Transmembrane</keyword>
<dbReference type="InterPro" id="IPR018791">
    <property type="entry name" value="UV_resistance/autophagy_Atg14"/>
</dbReference>
<feature type="compositionally biased region" description="Low complexity" evidence="4">
    <location>
        <begin position="187"/>
        <end position="198"/>
    </location>
</feature>
<evidence type="ECO:0000313" key="6">
    <source>
        <dbReference type="EMBL" id="CAG8745593.1"/>
    </source>
</evidence>
<evidence type="ECO:0000256" key="3">
    <source>
        <dbReference type="ARBA" id="ARBA00023054"/>
    </source>
</evidence>
<feature type="non-terminal residue" evidence="6">
    <location>
        <position position="253"/>
    </location>
</feature>
<dbReference type="GO" id="GO:0035493">
    <property type="term" value="P:SNARE complex assembly"/>
    <property type="evidence" value="ECO:0007669"/>
    <property type="project" value="TreeGrafter"/>
</dbReference>
<evidence type="ECO:0000256" key="2">
    <source>
        <dbReference type="ARBA" id="ARBA00013807"/>
    </source>
</evidence>
<evidence type="ECO:0000256" key="1">
    <source>
        <dbReference type="ARBA" id="ARBA00009574"/>
    </source>
</evidence>
<dbReference type="GO" id="GO:0000323">
    <property type="term" value="C:lytic vacuole"/>
    <property type="evidence" value="ECO:0007669"/>
    <property type="project" value="TreeGrafter"/>
</dbReference>
<dbReference type="GO" id="GO:0005768">
    <property type="term" value="C:endosome"/>
    <property type="evidence" value="ECO:0007669"/>
    <property type="project" value="TreeGrafter"/>
</dbReference>
<keyword evidence="5" id="KW-0472">Membrane</keyword>
<protein>
    <recommendedName>
        <fullName evidence="2">Autophagy-related protein 14</fullName>
    </recommendedName>
</protein>
<feature type="region of interest" description="Disordered" evidence="4">
    <location>
        <begin position="187"/>
        <end position="207"/>
    </location>
</feature>
<dbReference type="PANTHER" id="PTHR15157:SF5">
    <property type="entry name" value="UV RADIATION RESISTANCE-ASSOCIATED GENE PROTEIN"/>
    <property type="match status" value="1"/>
</dbReference>
<feature type="transmembrane region" description="Helical" evidence="5">
    <location>
        <begin position="88"/>
        <end position="106"/>
    </location>
</feature>
<dbReference type="OrthoDB" id="72772at2759"/>
<keyword evidence="7" id="KW-1185">Reference proteome</keyword>
<reference evidence="6" key="1">
    <citation type="submission" date="2021-06" db="EMBL/GenBank/DDBJ databases">
        <authorList>
            <person name="Kallberg Y."/>
            <person name="Tangrot J."/>
            <person name="Rosling A."/>
        </authorList>
    </citation>
    <scope>NUCLEOTIDE SEQUENCE</scope>
    <source>
        <strain evidence="6">FL130A</strain>
    </source>
</reference>
<proteinExistence type="inferred from homology"/>
<feature type="region of interest" description="Disordered" evidence="4">
    <location>
        <begin position="233"/>
        <end position="253"/>
    </location>
</feature>
<feature type="transmembrane region" description="Helical" evidence="5">
    <location>
        <begin position="28"/>
        <end position="48"/>
    </location>
</feature>
<dbReference type="EMBL" id="CAJVPS010037615">
    <property type="protein sequence ID" value="CAG8745593.1"/>
    <property type="molecule type" value="Genomic_DNA"/>
</dbReference>
<evidence type="ECO:0000313" key="7">
    <source>
        <dbReference type="Proteomes" id="UP000789508"/>
    </source>
</evidence>
<dbReference type="Proteomes" id="UP000789508">
    <property type="component" value="Unassembled WGS sequence"/>
</dbReference>
<feature type="non-terminal residue" evidence="6">
    <location>
        <position position="1"/>
    </location>
</feature>
<dbReference type="Pfam" id="PF10186">
    <property type="entry name" value="ATG14"/>
    <property type="match status" value="1"/>
</dbReference>
<keyword evidence="5" id="KW-1133">Transmembrane helix</keyword>
<dbReference type="GO" id="GO:0032991">
    <property type="term" value="C:protein-containing complex"/>
    <property type="evidence" value="ECO:0007669"/>
    <property type="project" value="UniProtKB-ARBA"/>
</dbReference>
<keyword evidence="3" id="KW-0175">Coiled coil</keyword>
<dbReference type="GO" id="GO:0000149">
    <property type="term" value="F:SNARE binding"/>
    <property type="evidence" value="ECO:0007669"/>
    <property type="project" value="TreeGrafter"/>
</dbReference>
<name>A0A9N9IPW5_9GLOM</name>
<sequence>IDNDTLSFKILGVPLPNSVFNNGNDEQIATALGFTCHLTQMLAFYLAIPLRFPMTPMSSRSTIYDPISATIPAPRQETISPCMALGRFLNLIVVGFFMGEGGLLYVTNNQLGALFPLFMKGVDRGRFEYAVFLLNKNIEQLMNSQGLLRVDLRNTLPNLRNFIIFLISAPNHYRKFVPHNPTISANSGGSVSNINSNNDNEPLLHSSRSSINIPYDQYEIGEVNNNMYHNQNLQNHNYHHDEPPSRSSSRSST</sequence>